<proteinExistence type="predicted"/>
<dbReference type="Proteomes" id="UP000735302">
    <property type="component" value="Unassembled WGS sequence"/>
</dbReference>
<sequence>MSPPIAKAVSSLASNVRLPNKYEREETEMDITQITQDTSMDSATASKARNPISTFCLRSRAFIKAYTVSYTSGKKHVRLTSSTVFYSY</sequence>
<accession>A0AAV4CX39</accession>
<evidence type="ECO:0000313" key="2">
    <source>
        <dbReference type="Proteomes" id="UP000735302"/>
    </source>
</evidence>
<gene>
    <name evidence="1" type="ORF">PoB_006295300</name>
</gene>
<evidence type="ECO:0000313" key="1">
    <source>
        <dbReference type="EMBL" id="GFO36448.1"/>
    </source>
</evidence>
<organism evidence="1 2">
    <name type="scientific">Plakobranchus ocellatus</name>
    <dbReference type="NCBI Taxonomy" id="259542"/>
    <lineage>
        <taxon>Eukaryota</taxon>
        <taxon>Metazoa</taxon>
        <taxon>Spiralia</taxon>
        <taxon>Lophotrochozoa</taxon>
        <taxon>Mollusca</taxon>
        <taxon>Gastropoda</taxon>
        <taxon>Heterobranchia</taxon>
        <taxon>Euthyneura</taxon>
        <taxon>Panpulmonata</taxon>
        <taxon>Sacoglossa</taxon>
        <taxon>Placobranchoidea</taxon>
        <taxon>Plakobranchidae</taxon>
        <taxon>Plakobranchus</taxon>
    </lineage>
</organism>
<dbReference type="EMBL" id="BLXT01007071">
    <property type="protein sequence ID" value="GFO36448.1"/>
    <property type="molecule type" value="Genomic_DNA"/>
</dbReference>
<protein>
    <submittedName>
        <fullName evidence="1">Uncharacterized protein</fullName>
    </submittedName>
</protein>
<name>A0AAV4CX39_9GAST</name>
<dbReference type="AlphaFoldDB" id="A0AAV4CX39"/>
<comment type="caution">
    <text evidence="1">The sequence shown here is derived from an EMBL/GenBank/DDBJ whole genome shotgun (WGS) entry which is preliminary data.</text>
</comment>
<keyword evidence="2" id="KW-1185">Reference proteome</keyword>
<reference evidence="1 2" key="1">
    <citation type="journal article" date="2021" name="Elife">
        <title>Chloroplast acquisition without the gene transfer in kleptoplastic sea slugs, Plakobranchus ocellatus.</title>
        <authorList>
            <person name="Maeda T."/>
            <person name="Takahashi S."/>
            <person name="Yoshida T."/>
            <person name="Shimamura S."/>
            <person name="Takaki Y."/>
            <person name="Nagai Y."/>
            <person name="Toyoda A."/>
            <person name="Suzuki Y."/>
            <person name="Arimoto A."/>
            <person name="Ishii H."/>
            <person name="Satoh N."/>
            <person name="Nishiyama T."/>
            <person name="Hasebe M."/>
            <person name="Maruyama T."/>
            <person name="Minagawa J."/>
            <person name="Obokata J."/>
            <person name="Shigenobu S."/>
        </authorList>
    </citation>
    <scope>NUCLEOTIDE SEQUENCE [LARGE SCALE GENOMIC DNA]</scope>
</reference>